<evidence type="ECO:0008006" key="2">
    <source>
        <dbReference type="Google" id="ProtNLM"/>
    </source>
</evidence>
<proteinExistence type="predicted"/>
<reference evidence="1" key="1">
    <citation type="journal article" date="2015" name="Nature">
        <title>Complex archaea that bridge the gap between prokaryotes and eukaryotes.</title>
        <authorList>
            <person name="Spang A."/>
            <person name="Saw J.H."/>
            <person name="Jorgensen S.L."/>
            <person name="Zaremba-Niedzwiedzka K."/>
            <person name="Martijn J."/>
            <person name="Lind A.E."/>
            <person name="van Eijk R."/>
            <person name="Schleper C."/>
            <person name="Guy L."/>
            <person name="Ettema T.J."/>
        </authorList>
    </citation>
    <scope>NUCLEOTIDE SEQUENCE</scope>
</reference>
<evidence type="ECO:0000313" key="1">
    <source>
        <dbReference type="EMBL" id="KKN13207.1"/>
    </source>
</evidence>
<organism evidence="1">
    <name type="scientific">marine sediment metagenome</name>
    <dbReference type="NCBI Taxonomy" id="412755"/>
    <lineage>
        <taxon>unclassified sequences</taxon>
        <taxon>metagenomes</taxon>
        <taxon>ecological metagenomes</taxon>
    </lineage>
</organism>
<protein>
    <recommendedName>
        <fullName evidence="2">Lipoprotein</fullName>
    </recommendedName>
</protein>
<dbReference type="PROSITE" id="PS51257">
    <property type="entry name" value="PROKAR_LIPOPROTEIN"/>
    <property type="match status" value="1"/>
</dbReference>
<accession>A0A0F9NMC2</accession>
<sequence length="107" mass="12260">MKKLILMALLVSVVACTSASPKQYYRPVGAEQQVELFGRFDQITYKHQVLINDTVVIDGELSYNYEDGHFSGEYQGMKVTSDCHWKLKKDLYCQVKINDEMAANLTF</sequence>
<dbReference type="EMBL" id="LAZR01003948">
    <property type="protein sequence ID" value="KKN13207.1"/>
    <property type="molecule type" value="Genomic_DNA"/>
</dbReference>
<gene>
    <name evidence="1" type="ORF">LCGC14_1008680</name>
</gene>
<dbReference type="AlphaFoldDB" id="A0A0F9NMC2"/>
<name>A0A0F9NMC2_9ZZZZ</name>
<comment type="caution">
    <text evidence="1">The sequence shown here is derived from an EMBL/GenBank/DDBJ whole genome shotgun (WGS) entry which is preliminary data.</text>
</comment>